<dbReference type="SUPFAM" id="SSF143503">
    <property type="entry name" value="PUG domain-like"/>
    <property type="match status" value="1"/>
</dbReference>
<gene>
    <name evidence="2" type="ORF">CEUSTIGMA_g5544.t1</name>
</gene>
<dbReference type="AlphaFoldDB" id="A0A250X5D1"/>
<keyword evidence="3" id="KW-1185">Reference proteome</keyword>
<dbReference type="InterPro" id="IPR018997">
    <property type="entry name" value="PUB_domain"/>
</dbReference>
<dbReference type="InterPro" id="IPR036339">
    <property type="entry name" value="PUB-like_dom_sf"/>
</dbReference>
<dbReference type="EMBL" id="BEGY01000029">
    <property type="protein sequence ID" value="GAX78102.1"/>
    <property type="molecule type" value="Genomic_DNA"/>
</dbReference>
<dbReference type="InterPro" id="IPR001202">
    <property type="entry name" value="WW_dom"/>
</dbReference>
<comment type="caution">
    <text evidence="2">The sequence shown here is derived from an EMBL/GenBank/DDBJ whole genome shotgun (WGS) entry which is preliminary data.</text>
</comment>
<dbReference type="OrthoDB" id="30336at2759"/>
<dbReference type="PROSITE" id="PS50020">
    <property type="entry name" value="WW_DOMAIN_2"/>
    <property type="match status" value="1"/>
</dbReference>
<organism evidence="2 3">
    <name type="scientific">Chlamydomonas eustigma</name>
    <dbReference type="NCBI Taxonomy" id="1157962"/>
    <lineage>
        <taxon>Eukaryota</taxon>
        <taxon>Viridiplantae</taxon>
        <taxon>Chlorophyta</taxon>
        <taxon>core chlorophytes</taxon>
        <taxon>Chlorophyceae</taxon>
        <taxon>CS clade</taxon>
        <taxon>Chlamydomonadales</taxon>
        <taxon>Chlamydomonadaceae</taxon>
        <taxon>Chlamydomonas</taxon>
    </lineage>
</organism>
<evidence type="ECO:0000313" key="2">
    <source>
        <dbReference type="EMBL" id="GAX78102.1"/>
    </source>
</evidence>
<dbReference type="PROSITE" id="PS01159">
    <property type="entry name" value="WW_DOMAIN_1"/>
    <property type="match status" value="1"/>
</dbReference>
<dbReference type="Proteomes" id="UP000232323">
    <property type="component" value="Unassembled WGS sequence"/>
</dbReference>
<dbReference type="CDD" id="cd09212">
    <property type="entry name" value="PUB"/>
    <property type="match status" value="1"/>
</dbReference>
<dbReference type="Gene3D" id="1.20.58.2190">
    <property type="match status" value="1"/>
</dbReference>
<feature type="domain" description="WW" evidence="1">
    <location>
        <begin position="100"/>
        <end position="134"/>
    </location>
</feature>
<dbReference type="Pfam" id="PF09409">
    <property type="entry name" value="PUB"/>
    <property type="match status" value="1"/>
</dbReference>
<name>A0A250X5D1_9CHLO</name>
<proteinExistence type="predicted"/>
<dbReference type="STRING" id="1157962.A0A250X5D1"/>
<sequence>MIKENFENDGVCYFSISPGCRYNFHATKCSGYRILFENDGFVTALISMERVVENVHKTAIQQALLERGACADEAYACAMLFNTADEAIDYLSNSSDDGRRGYKSAWQEYYSQRYQRFYYCNDAIGYNSWDMPPKMQLVEWLLDVGMYGVHVVIAHDVFFALKAMMDANWHRVDALWEAVTVLSKLVGNVARCGNSVVKFRSINLENATIKSKVVGLPGCLEVLQVAGFRPQGHSLLNFPAIPSQPASSSPEQATSPHNMMNTAEHDGSTSYVPALRMMDSTCLAMTATTNSNSVHQHLTTEATKYQLLMNRVSLLSAKLDQLIARRGFTGIAKTVDDFEGGTSSSSTSKHSGKPGFKFQQLIFECSRCAHPINDGTDRLRTRSHDTPKGEFRYECQSCKEPSFNLCESCWDKMVAGQKLHQDGHTFKTHYPKESQHNLNTSQDDGSNPWGRFTAGSSAARALERLKERHGITRWF</sequence>
<reference evidence="2 3" key="1">
    <citation type="submission" date="2017-08" db="EMBL/GenBank/DDBJ databases">
        <title>Acidophilic green algal genome provides insights into adaptation to an acidic environment.</title>
        <authorList>
            <person name="Hirooka S."/>
            <person name="Hirose Y."/>
            <person name="Kanesaki Y."/>
            <person name="Higuchi S."/>
            <person name="Fujiwara T."/>
            <person name="Onuma R."/>
            <person name="Era A."/>
            <person name="Ohbayashi R."/>
            <person name="Uzuka A."/>
            <person name="Nozaki H."/>
            <person name="Yoshikawa H."/>
            <person name="Miyagishima S.Y."/>
        </authorList>
    </citation>
    <scope>NUCLEOTIDE SEQUENCE [LARGE SCALE GENOMIC DNA]</scope>
    <source>
        <strain evidence="2 3">NIES-2499</strain>
    </source>
</reference>
<accession>A0A250X5D1</accession>
<evidence type="ECO:0000313" key="3">
    <source>
        <dbReference type="Proteomes" id="UP000232323"/>
    </source>
</evidence>
<protein>
    <recommendedName>
        <fullName evidence="1">WW domain-containing protein</fullName>
    </recommendedName>
</protein>
<evidence type="ECO:0000259" key="1">
    <source>
        <dbReference type="PROSITE" id="PS50020"/>
    </source>
</evidence>